<evidence type="ECO:0000256" key="1">
    <source>
        <dbReference type="SAM" id="MobiDB-lite"/>
    </source>
</evidence>
<proteinExistence type="predicted"/>
<sequence length="80" mass="9308">MPFSLSLLLLFLTTWFFFPFGLIILSCSRSCSCCLSSLFVLPLLPLLPNQTGMETKKKIKIPPAKKQTEREKENERRLWM</sequence>
<accession>A0A2P2MZ83</accession>
<dbReference type="AlphaFoldDB" id="A0A2P2MZ83"/>
<organism evidence="2">
    <name type="scientific">Rhizophora mucronata</name>
    <name type="common">Asiatic mangrove</name>
    <dbReference type="NCBI Taxonomy" id="61149"/>
    <lineage>
        <taxon>Eukaryota</taxon>
        <taxon>Viridiplantae</taxon>
        <taxon>Streptophyta</taxon>
        <taxon>Embryophyta</taxon>
        <taxon>Tracheophyta</taxon>
        <taxon>Spermatophyta</taxon>
        <taxon>Magnoliopsida</taxon>
        <taxon>eudicotyledons</taxon>
        <taxon>Gunneridae</taxon>
        <taxon>Pentapetalae</taxon>
        <taxon>rosids</taxon>
        <taxon>fabids</taxon>
        <taxon>Malpighiales</taxon>
        <taxon>Rhizophoraceae</taxon>
        <taxon>Rhizophora</taxon>
    </lineage>
</organism>
<evidence type="ECO:0000313" key="2">
    <source>
        <dbReference type="EMBL" id="MBX35541.1"/>
    </source>
</evidence>
<dbReference type="EMBL" id="GGEC01055057">
    <property type="protein sequence ID" value="MBX35541.1"/>
    <property type="molecule type" value="Transcribed_RNA"/>
</dbReference>
<name>A0A2P2MZ83_RHIMU</name>
<feature type="region of interest" description="Disordered" evidence="1">
    <location>
        <begin position="57"/>
        <end position="80"/>
    </location>
</feature>
<protein>
    <submittedName>
        <fullName evidence="2">Uncharacterized protein</fullName>
    </submittedName>
</protein>
<reference evidence="2" key="1">
    <citation type="submission" date="2018-02" db="EMBL/GenBank/DDBJ databases">
        <title>Rhizophora mucronata_Transcriptome.</title>
        <authorList>
            <person name="Meera S.P."/>
            <person name="Sreeshan A."/>
            <person name="Augustine A."/>
        </authorList>
    </citation>
    <scope>NUCLEOTIDE SEQUENCE</scope>
    <source>
        <tissue evidence="2">Leaf</tissue>
    </source>
</reference>
<feature type="compositionally biased region" description="Basic and acidic residues" evidence="1">
    <location>
        <begin position="66"/>
        <end position="80"/>
    </location>
</feature>